<dbReference type="AlphaFoldDB" id="A0A855GPF4"/>
<feature type="transmembrane region" description="Helical" evidence="1">
    <location>
        <begin position="75"/>
        <end position="97"/>
    </location>
</feature>
<dbReference type="InterPro" id="IPR012507">
    <property type="entry name" value="YibE_F"/>
</dbReference>
<dbReference type="RefSeq" id="WP_101031718.1">
    <property type="nucleotide sequence ID" value="NZ_CP073801.1"/>
</dbReference>
<evidence type="ECO:0000256" key="1">
    <source>
        <dbReference type="SAM" id="Phobius"/>
    </source>
</evidence>
<evidence type="ECO:0000313" key="3">
    <source>
        <dbReference type="Proteomes" id="UP000233482"/>
    </source>
</evidence>
<name>A0A855GPF4_9STAP</name>
<dbReference type="PANTHER" id="PTHR41771:SF1">
    <property type="entry name" value="MEMBRANE PROTEIN"/>
    <property type="match status" value="1"/>
</dbReference>
<reference evidence="2 3" key="1">
    <citation type="submission" date="2017-12" db="EMBL/GenBank/DDBJ databases">
        <title>Genomics of Macrococcus caseolyticus.</title>
        <authorList>
            <person name="MacFadyen A.C."/>
            <person name="Paterson G.K."/>
        </authorList>
    </citation>
    <scope>NUCLEOTIDE SEQUENCE [LARGE SCALE GENOMIC DNA]</scope>
    <source>
        <strain evidence="2 3">5788_EF188</strain>
    </source>
</reference>
<sequence>MKTLTLLIIILFVLMAIVGRKNGIKAFLAIFMNIFMLAVALLCVVLNANVIFVALCFSIIMGLFNILIINKYDNVSISALISTFITFVISLIFIYGATKFGMIQGFPMEDGEEIATYSLRIGVSFFNVMLFVIMISVLGAIIDLSVSIASSMEYIYLNEPHLTRSELYHSGLNVAKDILCTTTNTLYFAYLGTGMTLIIWFKNVGYSFEEIINSKVFSQEILMIISGGVAVAIAIPVTCVTASYIIYHQLIERSM</sequence>
<dbReference type="InterPro" id="IPR014564">
    <property type="entry name" value="UCP031503_TM"/>
</dbReference>
<keyword evidence="1" id="KW-1133">Transmembrane helix</keyword>
<dbReference type="PANTHER" id="PTHR41771">
    <property type="entry name" value="MEMBRANE PROTEIN-RELATED"/>
    <property type="match status" value="1"/>
</dbReference>
<evidence type="ECO:0000313" key="2">
    <source>
        <dbReference type="EMBL" id="PKE26980.1"/>
    </source>
</evidence>
<evidence type="ECO:0008006" key="4">
    <source>
        <dbReference type="Google" id="ProtNLM"/>
    </source>
</evidence>
<gene>
    <name evidence="2" type="ORF">CW686_02060</name>
</gene>
<keyword evidence="1" id="KW-0812">Transmembrane</keyword>
<feature type="transmembrane region" description="Helical" evidence="1">
    <location>
        <begin position="185"/>
        <end position="201"/>
    </location>
</feature>
<dbReference type="Pfam" id="PF07907">
    <property type="entry name" value="YibE_F"/>
    <property type="match status" value="1"/>
</dbReference>
<accession>A0A855GPF4</accession>
<dbReference type="EMBL" id="PIXC01000003">
    <property type="protein sequence ID" value="PKE26980.1"/>
    <property type="molecule type" value="Genomic_DNA"/>
</dbReference>
<organism evidence="2 3">
    <name type="scientific">Macrococcoides caseolyticum</name>
    <dbReference type="NCBI Taxonomy" id="69966"/>
    <lineage>
        <taxon>Bacteria</taxon>
        <taxon>Bacillati</taxon>
        <taxon>Bacillota</taxon>
        <taxon>Bacilli</taxon>
        <taxon>Bacillales</taxon>
        <taxon>Staphylococcaceae</taxon>
        <taxon>Macrococcoides</taxon>
    </lineage>
</organism>
<keyword evidence="1" id="KW-0472">Membrane</keyword>
<feature type="transmembrane region" description="Helical" evidence="1">
    <location>
        <begin position="117"/>
        <end position="142"/>
    </location>
</feature>
<protein>
    <recommendedName>
        <fullName evidence="4">YibE/F family protein</fullName>
    </recommendedName>
</protein>
<feature type="transmembrane region" description="Helical" evidence="1">
    <location>
        <begin position="221"/>
        <end position="247"/>
    </location>
</feature>
<comment type="caution">
    <text evidence="2">The sequence shown here is derived from an EMBL/GenBank/DDBJ whole genome shotgun (WGS) entry which is preliminary data.</text>
</comment>
<feature type="transmembrane region" description="Helical" evidence="1">
    <location>
        <begin position="30"/>
        <end position="63"/>
    </location>
</feature>
<dbReference type="PIRSF" id="PIRSF031503">
    <property type="entry name" value="UCP031503_mp"/>
    <property type="match status" value="1"/>
</dbReference>
<dbReference type="Proteomes" id="UP000233482">
    <property type="component" value="Unassembled WGS sequence"/>
</dbReference>
<proteinExistence type="predicted"/>